<dbReference type="Pfam" id="PF04237">
    <property type="entry name" value="YjbR"/>
    <property type="match status" value="1"/>
</dbReference>
<protein>
    <submittedName>
        <fullName evidence="1">YjbR protein</fullName>
    </submittedName>
</protein>
<dbReference type="RefSeq" id="WP_089686888.1">
    <property type="nucleotide sequence ID" value="NZ_FNFO01000011.1"/>
</dbReference>
<reference evidence="1 2" key="1">
    <citation type="submission" date="2016-10" db="EMBL/GenBank/DDBJ databases">
        <authorList>
            <person name="de Groot N.N."/>
        </authorList>
    </citation>
    <scope>NUCLEOTIDE SEQUENCE [LARGE SCALE GENOMIC DNA]</scope>
    <source>
        <strain evidence="1 2">DSM 25186</strain>
    </source>
</reference>
<dbReference type="OrthoDB" id="277063at2"/>
<evidence type="ECO:0000313" key="1">
    <source>
        <dbReference type="EMBL" id="SDM25295.1"/>
    </source>
</evidence>
<proteinExistence type="predicted"/>
<evidence type="ECO:0000313" key="2">
    <source>
        <dbReference type="Proteomes" id="UP000198510"/>
    </source>
</evidence>
<organism evidence="1 2">
    <name type="scientific">Catalinimonas alkaloidigena</name>
    <dbReference type="NCBI Taxonomy" id="1075417"/>
    <lineage>
        <taxon>Bacteria</taxon>
        <taxon>Pseudomonadati</taxon>
        <taxon>Bacteroidota</taxon>
        <taxon>Cytophagia</taxon>
        <taxon>Cytophagales</taxon>
        <taxon>Catalimonadaceae</taxon>
        <taxon>Catalinimonas</taxon>
    </lineage>
</organism>
<gene>
    <name evidence="1" type="ORF">SAMN05421823_111229</name>
</gene>
<dbReference type="SUPFAM" id="SSF142906">
    <property type="entry name" value="YjbR-like"/>
    <property type="match status" value="1"/>
</dbReference>
<dbReference type="EMBL" id="FNFO01000011">
    <property type="protein sequence ID" value="SDM25295.1"/>
    <property type="molecule type" value="Genomic_DNA"/>
</dbReference>
<dbReference type="InterPro" id="IPR038056">
    <property type="entry name" value="YjbR-like_sf"/>
</dbReference>
<sequence length="114" mass="12691">MSVLAQFRQRALAFPEVEEQPDHEKTLFQVAQKSFATLSEPDQRVCLKLSELDQSLFTDFDANAIYAVPDPSGQEGWTYVELDSVPESVVADALTAAYCHVAPRRLAQPYLDAS</sequence>
<keyword evidence="2" id="KW-1185">Reference proteome</keyword>
<dbReference type="AlphaFoldDB" id="A0A1G9RS18"/>
<dbReference type="Proteomes" id="UP000198510">
    <property type="component" value="Unassembled WGS sequence"/>
</dbReference>
<dbReference type="Gene3D" id="3.90.1150.30">
    <property type="match status" value="1"/>
</dbReference>
<accession>A0A1G9RS18</accession>
<name>A0A1G9RS18_9BACT</name>
<dbReference type="InterPro" id="IPR058532">
    <property type="entry name" value="YjbR/MT2646/Rv2570-like"/>
</dbReference>